<feature type="region of interest" description="Disordered" evidence="1">
    <location>
        <begin position="410"/>
        <end position="508"/>
    </location>
</feature>
<evidence type="ECO:0000256" key="1">
    <source>
        <dbReference type="SAM" id="MobiDB-lite"/>
    </source>
</evidence>
<feature type="domain" description="TerB N-terminal" evidence="2">
    <location>
        <begin position="48"/>
        <end position="231"/>
    </location>
</feature>
<dbReference type="InterPro" id="IPR025266">
    <property type="entry name" value="TerB_N"/>
</dbReference>
<reference evidence="3 4" key="1">
    <citation type="submission" date="2019-06" db="EMBL/GenBank/DDBJ databases">
        <title>A novel bacterium of genus Amaricoccus, isolated from marine sediment.</title>
        <authorList>
            <person name="Huang H."/>
            <person name="Mo K."/>
            <person name="Hu Y."/>
        </authorList>
    </citation>
    <scope>NUCLEOTIDE SEQUENCE [LARGE SCALE GENOMIC DNA]</scope>
    <source>
        <strain evidence="3 4">HB172011</strain>
    </source>
</reference>
<dbReference type="EMBL" id="VFRP01000007">
    <property type="protein sequence ID" value="TPE51444.1"/>
    <property type="molecule type" value="Genomic_DNA"/>
</dbReference>
<proteinExistence type="predicted"/>
<dbReference type="Pfam" id="PF13208">
    <property type="entry name" value="TerB_N"/>
    <property type="match status" value="1"/>
</dbReference>
<gene>
    <name evidence="3" type="ORF">FJM51_09400</name>
</gene>
<feature type="compositionally biased region" description="Basic and acidic residues" evidence="1">
    <location>
        <begin position="465"/>
        <end position="482"/>
    </location>
</feature>
<name>A0A501WTK8_9RHOB</name>
<protein>
    <recommendedName>
        <fullName evidence="2">TerB N-terminal domain-containing protein</fullName>
    </recommendedName>
</protein>
<organism evidence="3 4">
    <name type="scientific">Amaricoccus solimangrovi</name>
    <dbReference type="NCBI Taxonomy" id="2589815"/>
    <lineage>
        <taxon>Bacteria</taxon>
        <taxon>Pseudomonadati</taxon>
        <taxon>Pseudomonadota</taxon>
        <taxon>Alphaproteobacteria</taxon>
        <taxon>Rhodobacterales</taxon>
        <taxon>Paracoccaceae</taxon>
        <taxon>Amaricoccus</taxon>
    </lineage>
</organism>
<evidence type="ECO:0000313" key="3">
    <source>
        <dbReference type="EMBL" id="TPE51444.1"/>
    </source>
</evidence>
<evidence type="ECO:0000259" key="2">
    <source>
        <dbReference type="Pfam" id="PF13208"/>
    </source>
</evidence>
<dbReference type="RefSeq" id="WP_140453880.1">
    <property type="nucleotide sequence ID" value="NZ_VFRP01000007.1"/>
</dbReference>
<sequence>MFARSIASALREGLAGAHDFLTRGAGAGKESAPAAPAPGFAGWIPAERPALVAGLPVGGMIYLGAPGAETAAGGAWIDPALPAETEEGGEVPPGAAVYAELPPGARGAYLRWLASGRADPAEGCVFLYFQGLERRFFLDSETAPAEREAILDEAIRLRGLDIAAPALRDALERFIDAARVILCRADLAAPPAGARPWGLPLALRVPVGAMIMQGMTLTHEWLFGWWSCAGRGALRPPALRHPAEFGTLFALRFARRFPEGYRVRLRWAELAPVYRAATGAFERPLDLSTYGEPLPDIGALSEPLAIADELVEAATAALDRFDAFLEANPGARDSAMAHAFLPADLRPFHPSPEAETFLAWTRARMAAGGHALLGDILFRLGGAPAGRPDPARFSEAAEALERLGVALTPDPRAAVRPPGPSTLVRLTPPGEPAEALPAPFSTGVTTAEPVPRNAATPWAGPPREVGSREAGPREAGSRDVGRRPGAAGPDWQELLGRVEASRKARAGG</sequence>
<evidence type="ECO:0000313" key="4">
    <source>
        <dbReference type="Proteomes" id="UP000319255"/>
    </source>
</evidence>
<accession>A0A501WTK8</accession>
<dbReference type="Proteomes" id="UP000319255">
    <property type="component" value="Unassembled WGS sequence"/>
</dbReference>
<comment type="caution">
    <text evidence="3">The sequence shown here is derived from an EMBL/GenBank/DDBJ whole genome shotgun (WGS) entry which is preliminary data.</text>
</comment>
<dbReference type="AlphaFoldDB" id="A0A501WTK8"/>
<keyword evidence="4" id="KW-1185">Reference proteome</keyword>
<dbReference type="OrthoDB" id="227636at2"/>